<dbReference type="EMBL" id="LRGB01000568">
    <property type="protein sequence ID" value="KZS18121.1"/>
    <property type="molecule type" value="Genomic_DNA"/>
</dbReference>
<sequence length="147" mass="16709">MATKLKAIIPPVTISQRPPFTSRDDGQQLIRKSVRTTSSRPKFSIRSKKSACKNSKKVKKTDKTQRSTSTRQPPAWDAFEQSDPPSENAKKLKTKTKKRKISLKIVRKAGQRIEWLLKKGANYFGIAIIKIFNQPGLYTEESRTCVC</sequence>
<comment type="caution">
    <text evidence="1">The sequence shown here is derived from an EMBL/GenBank/DDBJ whole genome shotgun (WGS) entry which is preliminary data.</text>
</comment>
<gene>
    <name evidence="1" type="ORF">APZ42_016117</name>
</gene>
<name>A0A162CG10_9CRUS</name>
<reference evidence="1 2" key="1">
    <citation type="submission" date="2016-03" db="EMBL/GenBank/DDBJ databases">
        <title>EvidentialGene: Evidence-directed Construction of Genes on Genomes.</title>
        <authorList>
            <person name="Gilbert D.G."/>
            <person name="Choi J.-H."/>
            <person name="Mockaitis K."/>
            <person name="Colbourne J."/>
            <person name="Pfrender M."/>
        </authorList>
    </citation>
    <scope>NUCLEOTIDE SEQUENCE [LARGE SCALE GENOMIC DNA]</scope>
    <source>
        <strain evidence="1 2">Xinb3</strain>
        <tissue evidence="1">Complete organism</tissue>
    </source>
</reference>
<evidence type="ECO:0000313" key="1">
    <source>
        <dbReference type="EMBL" id="KZS18121.1"/>
    </source>
</evidence>
<dbReference type="AlphaFoldDB" id="A0A162CG10"/>
<keyword evidence="2" id="KW-1185">Reference proteome</keyword>
<proteinExistence type="predicted"/>
<dbReference type="OrthoDB" id="6366798at2759"/>
<organism evidence="1 2">
    <name type="scientific">Daphnia magna</name>
    <dbReference type="NCBI Taxonomy" id="35525"/>
    <lineage>
        <taxon>Eukaryota</taxon>
        <taxon>Metazoa</taxon>
        <taxon>Ecdysozoa</taxon>
        <taxon>Arthropoda</taxon>
        <taxon>Crustacea</taxon>
        <taxon>Branchiopoda</taxon>
        <taxon>Diplostraca</taxon>
        <taxon>Cladocera</taxon>
        <taxon>Anomopoda</taxon>
        <taxon>Daphniidae</taxon>
        <taxon>Daphnia</taxon>
    </lineage>
</organism>
<accession>A0A162CG10</accession>
<protein>
    <submittedName>
        <fullName evidence="1">Uncharacterized protein</fullName>
    </submittedName>
</protein>
<evidence type="ECO:0000313" key="2">
    <source>
        <dbReference type="Proteomes" id="UP000076858"/>
    </source>
</evidence>
<dbReference type="Proteomes" id="UP000076858">
    <property type="component" value="Unassembled WGS sequence"/>
</dbReference>